<comment type="caution">
    <text evidence="2">The sequence shown here is derived from an EMBL/GenBank/DDBJ whole genome shotgun (WGS) entry which is preliminary data.</text>
</comment>
<feature type="transmembrane region" description="Helical" evidence="1">
    <location>
        <begin position="100"/>
        <end position="118"/>
    </location>
</feature>
<dbReference type="InterPro" id="IPR022134">
    <property type="entry name" value="DUF3667"/>
</dbReference>
<feature type="transmembrane region" description="Helical" evidence="1">
    <location>
        <begin position="156"/>
        <end position="173"/>
    </location>
</feature>
<name>A0ABV8AUQ9_9BACT</name>
<evidence type="ECO:0000313" key="2">
    <source>
        <dbReference type="EMBL" id="MFC3880686.1"/>
    </source>
</evidence>
<keyword evidence="1" id="KW-0472">Membrane</keyword>
<feature type="transmembrane region" description="Helical" evidence="1">
    <location>
        <begin position="45"/>
        <end position="62"/>
    </location>
</feature>
<keyword evidence="1" id="KW-1133">Transmembrane helix</keyword>
<proteinExistence type="predicted"/>
<evidence type="ECO:0000313" key="3">
    <source>
        <dbReference type="Proteomes" id="UP001595805"/>
    </source>
</evidence>
<dbReference type="Proteomes" id="UP001595805">
    <property type="component" value="Unassembled WGS sequence"/>
</dbReference>
<organism evidence="2 3">
    <name type="scientific">Algoriphagus namhaensis</name>
    <dbReference type="NCBI Taxonomy" id="915353"/>
    <lineage>
        <taxon>Bacteria</taxon>
        <taxon>Pseudomonadati</taxon>
        <taxon>Bacteroidota</taxon>
        <taxon>Cytophagia</taxon>
        <taxon>Cytophagales</taxon>
        <taxon>Cyclobacteriaceae</taxon>
        <taxon>Algoriphagus</taxon>
    </lineage>
</organism>
<dbReference type="RefSeq" id="WP_377906042.1">
    <property type="nucleotide sequence ID" value="NZ_JBHRZS010000007.1"/>
</dbReference>
<protein>
    <submittedName>
        <fullName evidence="2">DUF3667 domain-containing protein</fullName>
    </submittedName>
</protein>
<sequence length="213" mass="24890">MDQIWDGIFQINRGFFYTAKELSLRPGTTIRHILEGHRVQHFKPLSFLILCTTIYVLANYLLGHDTFLNDFFVGFQSGAEENEKQTSQSEIFEWIGNNQVYSYLILIPIFSIASFLGFHKSGYNYVEHLVINLYIGGIQMLIYFLFSLIVHIHSDLVTIPLLLGFAFNIWSYFQIFQNLSTTRKILLLFLTYLFYALLFTGLFTFVLLFTIEK</sequence>
<dbReference type="EMBL" id="JBHRZS010000007">
    <property type="protein sequence ID" value="MFC3880686.1"/>
    <property type="molecule type" value="Genomic_DNA"/>
</dbReference>
<gene>
    <name evidence="2" type="ORF">ACFOSV_10880</name>
</gene>
<dbReference type="Pfam" id="PF12412">
    <property type="entry name" value="DUF3667"/>
    <property type="match status" value="1"/>
</dbReference>
<evidence type="ECO:0000256" key="1">
    <source>
        <dbReference type="SAM" id="Phobius"/>
    </source>
</evidence>
<feature type="transmembrane region" description="Helical" evidence="1">
    <location>
        <begin position="130"/>
        <end position="150"/>
    </location>
</feature>
<reference evidence="3" key="1">
    <citation type="journal article" date="2019" name="Int. J. Syst. Evol. Microbiol.">
        <title>The Global Catalogue of Microorganisms (GCM) 10K type strain sequencing project: providing services to taxonomists for standard genome sequencing and annotation.</title>
        <authorList>
            <consortium name="The Broad Institute Genomics Platform"/>
            <consortium name="The Broad Institute Genome Sequencing Center for Infectious Disease"/>
            <person name="Wu L."/>
            <person name="Ma J."/>
        </authorList>
    </citation>
    <scope>NUCLEOTIDE SEQUENCE [LARGE SCALE GENOMIC DNA]</scope>
    <source>
        <strain evidence="3">CCUG 60523</strain>
    </source>
</reference>
<keyword evidence="1" id="KW-0812">Transmembrane</keyword>
<feature type="transmembrane region" description="Helical" evidence="1">
    <location>
        <begin position="185"/>
        <end position="211"/>
    </location>
</feature>
<keyword evidence="3" id="KW-1185">Reference proteome</keyword>
<accession>A0ABV8AUQ9</accession>